<dbReference type="PANTHER" id="PTHR33871">
    <property type="entry name" value="OS05G0503100 PROTEIN-RELATED"/>
    <property type="match status" value="1"/>
</dbReference>
<feature type="compositionally biased region" description="Polar residues" evidence="1">
    <location>
        <begin position="100"/>
        <end position="116"/>
    </location>
</feature>
<proteinExistence type="predicted"/>
<name>A0AAD4JMB2_PERFH</name>
<sequence length="212" mass="23793">MKDRSFSNDFLWSCVKENPQIVGLKEKTAEKTVSFPSKIHHSHNLDPSSMLVSSPFVKKSKQIVQEKAMMMMNTTPKKRARASSPTLVRQKSFRKEQNYCVGSTPNRGLGSPSPSRRFNGGESNRIFPIKESCYRNQVVSSSRGISSAPKRESFRAPNPSPKRESSIGRDCLVRRNDALSQHISGKSDGKEIDVVMEDIDNPLIALDCFIFL</sequence>
<dbReference type="EMBL" id="SDAM02000027">
    <property type="protein sequence ID" value="KAH6836061.1"/>
    <property type="molecule type" value="Genomic_DNA"/>
</dbReference>
<keyword evidence="3" id="KW-1185">Reference proteome</keyword>
<comment type="caution">
    <text evidence="2">The sequence shown here is derived from an EMBL/GenBank/DDBJ whole genome shotgun (WGS) entry which is preliminary data.</text>
</comment>
<feature type="region of interest" description="Disordered" evidence="1">
    <location>
        <begin position="140"/>
        <end position="169"/>
    </location>
</feature>
<dbReference type="PANTHER" id="PTHR33871:SF18">
    <property type="entry name" value="F24J8.12 PROTEIN"/>
    <property type="match status" value="1"/>
</dbReference>
<organism evidence="2 3">
    <name type="scientific">Perilla frutescens var. hirtella</name>
    <name type="common">Perilla citriodora</name>
    <name type="synonym">Perilla setoyensis</name>
    <dbReference type="NCBI Taxonomy" id="608512"/>
    <lineage>
        <taxon>Eukaryota</taxon>
        <taxon>Viridiplantae</taxon>
        <taxon>Streptophyta</taxon>
        <taxon>Embryophyta</taxon>
        <taxon>Tracheophyta</taxon>
        <taxon>Spermatophyta</taxon>
        <taxon>Magnoliopsida</taxon>
        <taxon>eudicotyledons</taxon>
        <taxon>Gunneridae</taxon>
        <taxon>Pentapetalae</taxon>
        <taxon>asterids</taxon>
        <taxon>lamiids</taxon>
        <taxon>Lamiales</taxon>
        <taxon>Lamiaceae</taxon>
        <taxon>Nepetoideae</taxon>
        <taxon>Elsholtzieae</taxon>
        <taxon>Perilla</taxon>
    </lineage>
</organism>
<evidence type="ECO:0000313" key="3">
    <source>
        <dbReference type="Proteomes" id="UP001190926"/>
    </source>
</evidence>
<evidence type="ECO:0000256" key="1">
    <source>
        <dbReference type="SAM" id="MobiDB-lite"/>
    </source>
</evidence>
<evidence type="ECO:0000313" key="2">
    <source>
        <dbReference type="EMBL" id="KAH6836061.1"/>
    </source>
</evidence>
<reference evidence="2 3" key="1">
    <citation type="journal article" date="2021" name="Nat. Commun.">
        <title>Incipient diploidization of the medicinal plant Perilla within 10,000 years.</title>
        <authorList>
            <person name="Zhang Y."/>
            <person name="Shen Q."/>
            <person name="Leng L."/>
            <person name="Zhang D."/>
            <person name="Chen S."/>
            <person name="Shi Y."/>
            <person name="Ning Z."/>
            <person name="Chen S."/>
        </authorList>
    </citation>
    <scope>NUCLEOTIDE SEQUENCE [LARGE SCALE GENOMIC DNA]</scope>
    <source>
        <strain evidence="3">cv. PC099</strain>
    </source>
</reference>
<dbReference type="AlphaFoldDB" id="A0AAD4JMB2"/>
<gene>
    <name evidence="2" type="ORF">C2S53_012029</name>
</gene>
<accession>A0AAD4JMB2</accession>
<feature type="region of interest" description="Disordered" evidence="1">
    <location>
        <begin position="99"/>
        <end position="122"/>
    </location>
</feature>
<protein>
    <submittedName>
        <fullName evidence="2">Uncharacterized protein</fullName>
    </submittedName>
</protein>
<dbReference type="Proteomes" id="UP001190926">
    <property type="component" value="Unassembled WGS sequence"/>
</dbReference>